<evidence type="ECO:0000313" key="1">
    <source>
        <dbReference type="EMBL" id="QOT81964.1"/>
    </source>
</evidence>
<dbReference type="RefSeq" id="WP_150984829.1">
    <property type="nucleotide sequence ID" value="NZ_CP062806.1"/>
</dbReference>
<proteinExistence type="predicted"/>
<dbReference type="PANTHER" id="PTHR37017:SF11">
    <property type="entry name" value="ESTERASE_LIPASE_THIOESTERASE DOMAIN-CONTAINING PROTEIN"/>
    <property type="match status" value="1"/>
</dbReference>
<keyword evidence="1" id="KW-0614">Plasmid</keyword>
<dbReference type="InterPro" id="IPR000073">
    <property type="entry name" value="AB_hydrolase_1"/>
</dbReference>
<dbReference type="EMBL" id="CP062806">
    <property type="protein sequence ID" value="QOT81964.1"/>
    <property type="molecule type" value="Genomic_DNA"/>
</dbReference>
<geneLocation type="plasmid" evidence="1 2">
    <name>pRK1-2</name>
</geneLocation>
<dbReference type="InterPro" id="IPR029058">
    <property type="entry name" value="AB_hydrolase_fold"/>
</dbReference>
<dbReference type="PANTHER" id="PTHR37017">
    <property type="entry name" value="AB HYDROLASE-1 DOMAIN-CONTAINING PROTEIN-RELATED"/>
    <property type="match status" value="1"/>
</dbReference>
<organism evidence="1 2">
    <name type="scientific">Cupriavidus basilensis</name>
    <dbReference type="NCBI Taxonomy" id="68895"/>
    <lineage>
        <taxon>Bacteria</taxon>
        <taxon>Pseudomonadati</taxon>
        <taxon>Pseudomonadota</taxon>
        <taxon>Betaproteobacteria</taxon>
        <taxon>Burkholderiales</taxon>
        <taxon>Burkholderiaceae</taxon>
        <taxon>Cupriavidus</taxon>
    </lineage>
</organism>
<dbReference type="InterPro" id="IPR052897">
    <property type="entry name" value="Sec-Metab_Biosynth_Hydrolase"/>
</dbReference>
<reference evidence="1 2" key="1">
    <citation type="submission" date="2020-10" db="EMBL/GenBank/DDBJ databases">
        <title>Complete genome sequence of Cupriavidus basilensis CCUG 49340T.</title>
        <authorList>
            <person name="Salva-Serra F."/>
            <person name="Donoso R.A."/>
            <person name="Cho K.H."/>
            <person name="Yoo J.A."/>
            <person name="Lee K."/>
            <person name="Yoon S.-H."/>
            <person name="Perez-Pantoja D."/>
            <person name="Moore E.R.B."/>
        </authorList>
    </citation>
    <scope>NUCLEOTIDE SEQUENCE [LARGE SCALE GENOMIC DNA]</scope>
    <source>
        <strain evidence="2">CCUG 49340</strain>
        <plasmid evidence="1 2">pRK1-2</plasmid>
    </source>
</reference>
<dbReference type="SUPFAM" id="SSF53474">
    <property type="entry name" value="alpha/beta-Hydrolases"/>
    <property type="match status" value="1"/>
</dbReference>
<dbReference type="GO" id="GO:0016787">
    <property type="term" value="F:hydrolase activity"/>
    <property type="evidence" value="ECO:0007669"/>
    <property type="project" value="UniProtKB-KW"/>
</dbReference>
<dbReference type="Proteomes" id="UP000397656">
    <property type="component" value="Plasmid pRK1-2"/>
</dbReference>
<name>A0A643G2C5_9BURK</name>
<keyword evidence="1" id="KW-0378">Hydrolase</keyword>
<protein>
    <submittedName>
        <fullName evidence="1">Alpha/beta hydrolase</fullName>
    </submittedName>
</protein>
<dbReference type="AlphaFoldDB" id="A0A643G2C5"/>
<dbReference type="Pfam" id="PF12697">
    <property type="entry name" value="Abhydrolase_6"/>
    <property type="match status" value="1"/>
</dbReference>
<gene>
    <name evidence="1" type="ORF">F7R26_038855</name>
</gene>
<evidence type="ECO:0000313" key="2">
    <source>
        <dbReference type="Proteomes" id="UP000397656"/>
    </source>
</evidence>
<dbReference type="GeneID" id="98406932"/>
<sequence length="257" mass="27359">MKLSSQFCRFAAVAALSVTVLCAHAADAAPIKNIVLVHGFFADGSGWQAVAKVLTRHGYKVSVVQEPETSFEDDVKATTRVIEAQDGPSILVGHSYGGAVITEAGNHDNVAGLVYVAAFQPDTGESPLELTKKMPPATKAIKATQDGYLYFDETLFHADFAADVPAAQASFMAISQVTPAAKSFGVPISQAAWRTKPSWAIVATADRAINPDLERFMTKRAGSKTTEIHSSHVAYISHPETVAKLIERAATQSGKSQ</sequence>
<dbReference type="Gene3D" id="3.40.50.1820">
    <property type="entry name" value="alpha/beta hydrolase"/>
    <property type="match status" value="1"/>
</dbReference>
<accession>A0A643G2C5</accession>